<name>A4CN16_ROBBH</name>
<dbReference type="eggNOG" id="ENOG503342Z">
    <property type="taxonomic scope" value="Bacteria"/>
</dbReference>
<keyword evidence="2" id="KW-1185">Reference proteome</keyword>
<dbReference type="EMBL" id="CP001712">
    <property type="protein sequence ID" value="EAR15058.1"/>
    <property type="molecule type" value="Genomic_DNA"/>
</dbReference>
<evidence type="ECO:0000313" key="2">
    <source>
        <dbReference type="Proteomes" id="UP000009049"/>
    </source>
</evidence>
<protein>
    <submittedName>
        <fullName evidence="1">Uncharacterized protein</fullName>
    </submittedName>
</protein>
<proteinExistence type="predicted"/>
<dbReference type="STRING" id="313596.RB2501_12047"/>
<sequence>MGLYLLNISVDTADPNPDHITEDLSFNDQESIIEVLVEMVLGFEDAFKEHCDPDHEEHNAGKNVKIDFLVYEIQSVHQAATHPAEKSNRFPDYHARLTNGHKVIDSPPPKV</sequence>
<dbReference type="HOGENOM" id="CLU_1956472_0_0_10"/>
<reference evidence="1 2" key="1">
    <citation type="journal article" date="2009" name="J. Bacteriol.">
        <title>Complete genome sequence of Robiginitalea biformata HTCC2501.</title>
        <authorList>
            <person name="Oh H.M."/>
            <person name="Giovannoni S.J."/>
            <person name="Lee K."/>
            <person name="Ferriera S."/>
            <person name="Johnson J."/>
            <person name="Cho J.C."/>
        </authorList>
    </citation>
    <scope>NUCLEOTIDE SEQUENCE [LARGE SCALE GENOMIC DNA]</scope>
    <source>
        <strain evidence="2">ATCC BAA-864 / HTCC2501 / KCTC 12146</strain>
    </source>
</reference>
<dbReference type="AlphaFoldDB" id="A4CN16"/>
<dbReference type="KEGG" id="rbi:RB2501_12047"/>
<organism evidence="1 2">
    <name type="scientific">Robiginitalea biformata (strain ATCC BAA-864 / DSM 15991 / KCTC 12146 / HTCC2501)</name>
    <dbReference type="NCBI Taxonomy" id="313596"/>
    <lineage>
        <taxon>Bacteria</taxon>
        <taxon>Pseudomonadati</taxon>
        <taxon>Bacteroidota</taxon>
        <taxon>Flavobacteriia</taxon>
        <taxon>Flavobacteriales</taxon>
        <taxon>Flavobacteriaceae</taxon>
        <taxon>Robiginitalea</taxon>
    </lineage>
</organism>
<evidence type="ECO:0000313" key="1">
    <source>
        <dbReference type="EMBL" id="EAR15058.1"/>
    </source>
</evidence>
<accession>A4CN16</accession>
<gene>
    <name evidence="1" type="ordered locus">RB2501_12047</name>
</gene>
<dbReference type="Proteomes" id="UP000009049">
    <property type="component" value="Chromosome"/>
</dbReference>